<dbReference type="KEGG" id="jsv:CNX70_17355"/>
<keyword evidence="3" id="KW-0812">Transmembrane</keyword>
<dbReference type="EMBL" id="CP023422">
    <property type="protein sequence ID" value="ATD61729.1"/>
    <property type="molecule type" value="Genomic_DNA"/>
</dbReference>
<dbReference type="GO" id="GO:1990281">
    <property type="term" value="C:efflux pump complex"/>
    <property type="evidence" value="ECO:0007669"/>
    <property type="project" value="TreeGrafter"/>
</dbReference>
<dbReference type="SUPFAM" id="SSF56954">
    <property type="entry name" value="Outer membrane efflux proteins (OEP)"/>
    <property type="match status" value="1"/>
</dbReference>
<keyword evidence="4" id="KW-0472">Membrane</keyword>
<evidence type="ECO:0000256" key="5">
    <source>
        <dbReference type="ARBA" id="ARBA00023237"/>
    </source>
</evidence>
<evidence type="ECO:0000313" key="7">
    <source>
        <dbReference type="Proteomes" id="UP000218437"/>
    </source>
</evidence>
<protein>
    <recommendedName>
        <fullName evidence="8">Transporter</fullName>
    </recommendedName>
</protein>
<name>A0A290WXV8_9BURK</name>
<dbReference type="AlphaFoldDB" id="A0A290WXV8"/>
<dbReference type="GO" id="GO:0009279">
    <property type="term" value="C:cell outer membrane"/>
    <property type="evidence" value="ECO:0007669"/>
    <property type="project" value="UniProtKB-SubCell"/>
</dbReference>
<dbReference type="Proteomes" id="UP000218437">
    <property type="component" value="Chromosome"/>
</dbReference>
<dbReference type="PANTHER" id="PTHR30026">
    <property type="entry name" value="OUTER MEMBRANE PROTEIN TOLC"/>
    <property type="match status" value="1"/>
</dbReference>
<evidence type="ECO:0000256" key="2">
    <source>
        <dbReference type="ARBA" id="ARBA00022452"/>
    </source>
</evidence>
<dbReference type="GO" id="GO:0015288">
    <property type="term" value="F:porin activity"/>
    <property type="evidence" value="ECO:0007669"/>
    <property type="project" value="TreeGrafter"/>
</dbReference>
<reference evidence="6 7" key="1">
    <citation type="submission" date="2017-09" db="EMBL/GenBank/DDBJ databases">
        <title>Complete genome sequence of Janthinobacterium svalbardensis PAMC 27463.</title>
        <authorList>
            <person name="Cho Y.-J."/>
            <person name="Cho A."/>
            <person name="Kim O.-S."/>
            <person name="Lee J.-I."/>
        </authorList>
    </citation>
    <scope>NUCLEOTIDE SEQUENCE [LARGE SCALE GENOMIC DNA]</scope>
    <source>
        <strain evidence="6 7">PAMC 27463</strain>
    </source>
</reference>
<keyword evidence="7" id="KW-1185">Reference proteome</keyword>
<evidence type="ECO:0000256" key="1">
    <source>
        <dbReference type="ARBA" id="ARBA00004442"/>
    </source>
</evidence>
<organism evidence="6 7">
    <name type="scientific">Janthinobacterium svalbardensis</name>
    <dbReference type="NCBI Taxonomy" id="368607"/>
    <lineage>
        <taxon>Bacteria</taxon>
        <taxon>Pseudomonadati</taxon>
        <taxon>Pseudomonadota</taxon>
        <taxon>Betaproteobacteria</taxon>
        <taxon>Burkholderiales</taxon>
        <taxon>Oxalobacteraceae</taxon>
        <taxon>Janthinobacterium</taxon>
    </lineage>
</organism>
<dbReference type="GO" id="GO:0015562">
    <property type="term" value="F:efflux transmembrane transporter activity"/>
    <property type="evidence" value="ECO:0007669"/>
    <property type="project" value="InterPro"/>
</dbReference>
<keyword evidence="5" id="KW-0998">Cell outer membrane</keyword>
<evidence type="ECO:0000256" key="3">
    <source>
        <dbReference type="ARBA" id="ARBA00022692"/>
    </source>
</evidence>
<dbReference type="InterPro" id="IPR051906">
    <property type="entry name" value="TolC-like"/>
</dbReference>
<evidence type="ECO:0000313" key="6">
    <source>
        <dbReference type="EMBL" id="ATD61729.1"/>
    </source>
</evidence>
<dbReference type="PANTHER" id="PTHR30026:SF20">
    <property type="entry name" value="OUTER MEMBRANE PROTEIN TOLC"/>
    <property type="match status" value="1"/>
</dbReference>
<keyword evidence="2" id="KW-1134">Transmembrane beta strand</keyword>
<evidence type="ECO:0008006" key="8">
    <source>
        <dbReference type="Google" id="ProtNLM"/>
    </source>
</evidence>
<dbReference type="Gene3D" id="1.20.1600.10">
    <property type="entry name" value="Outer membrane efflux proteins (OEP)"/>
    <property type="match status" value="1"/>
</dbReference>
<comment type="subcellular location">
    <subcellularLocation>
        <location evidence="1">Cell outer membrane</location>
    </subcellularLocation>
</comment>
<sequence length="650" mass="71250">MTRLHNPGAPSMTFLTSVTRTVPPATLRRLPLAILLGAMLSACSVLPEPIDAETRNVRARNDVETLFKDVEPVSGEVTLHEAFARALKYNYDYRLRSMEQSMASSQLDLAKYDMLPRLTVAAGYSSRSNDAGSRSVDLATGVESNLFSGAQERTRNTQNAVLAWNVLDFGVSYVRAQQQAVQVMIAEERKRKVVQNISQDVRQAFWRAYVAQQTLPRMDELLNRVKEALLRSERMETERMLAPLQALAYQRAMLDLHQQIVARRQELILAKSELNALINLRPGTVVTLSAGQEEQETSKLQPFDDLNALDLAALNNRPELREEDYRKKISVLEGRKALLAFLPGIELNLSSNRDSNKFLLNNTWGEAGSTVSLNLMRAFAYPATKRAQESQAQLDDTRRIALTMAVLTQVRIATQRFQEARADYFVSSQAAKVDARIEQHTLSATKASAESEMELLRTEVRAALSEMQRYVALANLQSAYARVANSVGADLLPEQPQSSSVSAFTAQLAKADQDWRKTSFHTTDSALPAPQVTFGNIATPAGSGLDLAALLRARLPEHGAAVTGVAGEHTPVISATASVGQPSAGMRSVEVTWLVKRGDVTLASIPYRSAIPDSVASAWPVFGQAAAESAAAKISSLLRSDAASRRQVSN</sequence>
<proteinExistence type="predicted"/>
<accession>A0A290WXV8</accession>
<evidence type="ECO:0000256" key="4">
    <source>
        <dbReference type="ARBA" id="ARBA00023136"/>
    </source>
</evidence>
<gene>
    <name evidence="6" type="ORF">CNX70_17355</name>
</gene>